<keyword evidence="3" id="KW-1185">Reference proteome</keyword>
<sequence>MGYQRDLETTVHMRLYSMKKVHVFFYFLIFTTIVFLSTVAGIMGPPVLTRNNHYATKILPEGRTLYDGFYKVIADPVMLFQREIWFSSVIHQGKPDGKLQTVPLKWLLLDG</sequence>
<dbReference type="EMBL" id="UYWX01001582">
    <property type="protein sequence ID" value="VDM21318.1"/>
    <property type="molecule type" value="Genomic_DNA"/>
</dbReference>
<accession>A0A0R3WQ22</accession>
<feature type="transmembrane region" description="Helical" evidence="1">
    <location>
        <begin position="21"/>
        <end position="43"/>
    </location>
</feature>
<reference evidence="2 3" key="2">
    <citation type="submission" date="2018-11" db="EMBL/GenBank/DDBJ databases">
        <authorList>
            <consortium name="Pathogen Informatics"/>
        </authorList>
    </citation>
    <scope>NUCLEOTIDE SEQUENCE [LARGE SCALE GENOMIC DNA]</scope>
</reference>
<reference evidence="4" key="1">
    <citation type="submission" date="2017-02" db="UniProtKB">
        <authorList>
            <consortium name="WormBaseParasite"/>
        </authorList>
    </citation>
    <scope>IDENTIFICATION</scope>
</reference>
<dbReference type="STRING" id="6205.A0A0R3WQ22"/>
<dbReference type="AlphaFoldDB" id="A0A0R3WQ22"/>
<protein>
    <submittedName>
        <fullName evidence="4">Transmembrane protein</fullName>
    </submittedName>
</protein>
<evidence type="ECO:0000313" key="2">
    <source>
        <dbReference type="EMBL" id="VDM21318.1"/>
    </source>
</evidence>
<name>A0A0R3WQ22_HYDTA</name>
<dbReference type="WBParaSite" id="TTAC_0000286201-mRNA-1">
    <property type="protein sequence ID" value="TTAC_0000286201-mRNA-1"/>
    <property type="gene ID" value="TTAC_0000286201"/>
</dbReference>
<dbReference type="Proteomes" id="UP000274429">
    <property type="component" value="Unassembled WGS sequence"/>
</dbReference>
<evidence type="ECO:0000256" key="1">
    <source>
        <dbReference type="SAM" id="Phobius"/>
    </source>
</evidence>
<evidence type="ECO:0000313" key="3">
    <source>
        <dbReference type="Proteomes" id="UP000274429"/>
    </source>
</evidence>
<dbReference type="OrthoDB" id="6250534at2759"/>
<proteinExistence type="predicted"/>
<keyword evidence="1" id="KW-0812">Transmembrane</keyword>
<organism evidence="4">
    <name type="scientific">Hydatigena taeniaeformis</name>
    <name type="common">Feline tapeworm</name>
    <name type="synonym">Taenia taeniaeformis</name>
    <dbReference type="NCBI Taxonomy" id="6205"/>
    <lineage>
        <taxon>Eukaryota</taxon>
        <taxon>Metazoa</taxon>
        <taxon>Spiralia</taxon>
        <taxon>Lophotrochozoa</taxon>
        <taxon>Platyhelminthes</taxon>
        <taxon>Cestoda</taxon>
        <taxon>Eucestoda</taxon>
        <taxon>Cyclophyllidea</taxon>
        <taxon>Taeniidae</taxon>
        <taxon>Hydatigera</taxon>
    </lineage>
</organism>
<keyword evidence="1" id="KW-0472">Membrane</keyword>
<evidence type="ECO:0000313" key="4">
    <source>
        <dbReference type="WBParaSite" id="TTAC_0000286201-mRNA-1"/>
    </source>
</evidence>
<gene>
    <name evidence="2" type="ORF">TTAC_LOCUS2846</name>
</gene>
<keyword evidence="1" id="KW-1133">Transmembrane helix</keyword>